<dbReference type="Gene3D" id="3.40.50.720">
    <property type="entry name" value="NAD(P)-binding Rossmann-like Domain"/>
    <property type="match status" value="1"/>
</dbReference>
<keyword evidence="3" id="KW-1185">Reference proteome</keyword>
<reference evidence="2 3" key="1">
    <citation type="submission" date="2022-10" db="EMBL/GenBank/DDBJ databases">
        <title>Comparative genomics and taxonomic characterization of three novel marine species of genus Reichenbachiella exhibiting antioxidant and polysaccharide degradation activities.</title>
        <authorList>
            <person name="Muhammad N."/>
            <person name="Lee Y.-J."/>
            <person name="Ko J."/>
            <person name="Kim S.-G."/>
        </authorList>
    </citation>
    <scope>NUCLEOTIDE SEQUENCE [LARGE SCALE GENOMIC DNA]</scope>
    <source>
        <strain evidence="2 3">ABR2-5</strain>
    </source>
</reference>
<dbReference type="PANTHER" id="PTHR40459">
    <property type="entry name" value="CONSERVED HYPOTHETICAL ALANINE AND LEUCINE RICH PROTEIN"/>
    <property type="match status" value="1"/>
</dbReference>
<protein>
    <submittedName>
        <fullName evidence="2">DUF2520 domain-containing protein</fullName>
    </submittedName>
</protein>
<dbReference type="InterPro" id="IPR036291">
    <property type="entry name" value="NAD(P)-bd_dom_sf"/>
</dbReference>
<feature type="domain" description="DUF2520" evidence="1">
    <location>
        <begin position="124"/>
        <end position="247"/>
    </location>
</feature>
<gene>
    <name evidence="2" type="ORF">N7U62_13680</name>
</gene>
<comment type="caution">
    <text evidence="2">The sequence shown here is derived from an EMBL/GenBank/DDBJ whole genome shotgun (WGS) entry which is preliminary data.</text>
</comment>
<dbReference type="InterPro" id="IPR018931">
    <property type="entry name" value="DUF2520"/>
</dbReference>
<organism evidence="2 3">
    <name type="scientific">Reichenbachiella ulvae</name>
    <dbReference type="NCBI Taxonomy" id="2980104"/>
    <lineage>
        <taxon>Bacteria</taxon>
        <taxon>Pseudomonadati</taxon>
        <taxon>Bacteroidota</taxon>
        <taxon>Cytophagia</taxon>
        <taxon>Cytophagales</taxon>
        <taxon>Reichenbachiellaceae</taxon>
        <taxon>Reichenbachiella</taxon>
    </lineage>
</organism>
<dbReference type="SUPFAM" id="SSF48179">
    <property type="entry name" value="6-phosphogluconate dehydrogenase C-terminal domain-like"/>
    <property type="match status" value="1"/>
</dbReference>
<dbReference type="Pfam" id="PF10728">
    <property type="entry name" value="DUF2520"/>
    <property type="match status" value="1"/>
</dbReference>
<accession>A0ABT3CVV9</accession>
<sequence length="255" mass="28439">MKVTLIGGGKVAKSLMAEMLAIEVLHEVYVRNEKDRKLLALNHPHVRFPHQLDFTDSESNFFILAVSDSAIEEIAEQIDLPIDAILAHTSGTIPLDSLNKKRSAVFYPLQTFAEGQLTQLQNVPLLIEATDPDTFKATEALARRLSNNVIAADSAFRAQIHLAAVFASNFSNRMLYAAEQILSEMGQELNLIEPLVLQSIQNVFRKGANESLTGPAQREDQVTIEKQKHLLEQSPELQELYQTLTKYILSSKTAK</sequence>
<dbReference type="PANTHER" id="PTHR40459:SF1">
    <property type="entry name" value="CONSERVED HYPOTHETICAL ALANINE AND LEUCINE RICH PROTEIN"/>
    <property type="match status" value="1"/>
</dbReference>
<dbReference type="Proteomes" id="UP001300692">
    <property type="component" value="Unassembled WGS sequence"/>
</dbReference>
<dbReference type="SUPFAM" id="SSF51735">
    <property type="entry name" value="NAD(P)-binding Rossmann-fold domains"/>
    <property type="match status" value="1"/>
</dbReference>
<evidence type="ECO:0000313" key="3">
    <source>
        <dbReference type="Proteomes" id="UP001300692"/>
    </source>
</evidence>
<dbReference type="InterPro" id="IPR008927">
    <property type="entry name" value="6-PGluconate_DH-like_C_sf"/>
</dbReference>
<evidence type="ECO:0000259" key="1">
    <source>
        <dbReference type="Pfam" id="PF10728"/>
    </source>
</evidence>
<proteinExistence type="predicted"/>
<name>A0ABT3CVV9_9BACT</name>
<evidence type="ECO:0000313" key="2">
    <source>
        <dbReference type="EMBL" id="MCV9387727.1"/>
    </source>
</evidence>
<dbReference type="RefSeq" id="WP_264138547.1">
    <property type="nucleotide sequence ID" value="NZ_JAOYOD010000001.1"/>
</dbReference>
<dbReference type="Gene3D" id="1.10.1040.20">
    <property type="entry name" value="ProC-like, C-terminal domain"/>
    <property type="match status" value="1"/>
</dbReference>
<dbReference type="EMBL" id="JAOYOD010000001">
    <property type="protein sequence ID" value="MCV9387727.1"/>
    <property type="molecule type" value="Genomic_DNA"/>
</dbReference>
<dbReference type="InterPro" id="IPR037108">
    <property type="entry name" value="TM1727-like_C_sf"/>
</dbReference>